<dbReference type="KEGG" id="sya:A6768_09455"/>
<sequence length="73" mass="7603">MKNRERAIFKYGSSPLPRPATRSSIILSGGWAGERAGTGFLKRTLRKGPPLHPAAAGLSFSAQAALISGRGPG</sequence>
<dbReference type="Proteomes" id="UP000219422">
    <property type="component" value="Chromosome"/>
</dbReference>
<organism evidence="1 2">
    <name type="scientific">Sphingobium yanoikuyae</name>
    <name type="common">Sphingomonas yanoikuyae</name>
    <dbReference type="NCBI Taxonomy" id="13690"/>
    <lineage>
        <taxon>Bacteria</taxon>
        <taxon>Pseudomonadati</taxon>
        <taxon>Pseudomonadota</taxon>
        <taxon>Alphaproteobacteria</taxon>
        <taxon>Sphingomonadales</taxon>
        <taxon>Sphingomonadaceae</taxon>
        <taxon>Sphingobium</taxon>
    </lineage>
</organism>
<accession>A0A291MZ80</accession>
<reference evidence="1 2" key="1">
    <citation type="submission" date="2017-10" db="EMBL/GenBank/DDBJ databases">
        <title>Sphingobium yanoikuyae S72.</title>
        <authorList>
            <person name="Sanchez E."/>
            <person name="Bustos P."/>
            <person name="Mendoza P."/>
            <person name="Guo X."/>
            <person name="Mendoza A."/>
        </authorList>
    </citation>
    <scope>NUCLEOTIDE SEQUENCE [LARGE SCALE GENOMIC DNA]</scope>
    <source>
        <strain evidence="1 2">S72</strain>
    </source>
</reference>
<proteinExistence type="predicted"/>
<evidence type="ECO:0000313" key="2">
    <source>
        <dbReference type="Proteomes" id="UP000219422"/>
    </source>
</evidence>
<evidence type="ECO:0000313" key="1">
    <source>
        <dbReference type="EMBL" id="ATI80210.1"/>
    </source>
</evidence>
<gene>
    <name evidence="1" type="ORF">A6768_09455</name>
</gene>
<dbReference type="AlphaFoldDB" id="A0A291MZ80"/>
<name>A0A291MZ80_SPHYA</name>
<protein>
    <submittedName>
        <fullName evidence="1">Uncharacterized protein</fullName>
    </submittedName>
</protein>
<dbReference type="EMBL" id="CP023741">
    <property type="protein sequence ID" value="ATI80210.1"/>
    <property type="molecule type" value="Genomic_DNA"/>
</dbReference>